<evidence type="ECO:0000259" key="14">
    <source>
        <dbReference type="Pfam" id="PF00326"/>
    </source>
</evidence>
<dbReference type="InterPro" id="IPR002471">
    <property type="entry name" value="Pept_S9_AS"/>
</dbReference>
<dbReference type="GO" id="GO:0006508">
    <property type="term" value="P:proteolysis"/>
    <property type="evidence" value="ECO:0007669"/>
    <property type="project" value="UniProtKB-KW"/>
</dbReference>
<dbReference type="OrthoDB" id="16520at2759"/>
<name>A0A9Q3CUK3_9BASI</name>
<keyword evidence="11 13" id="KW-0472">Membrane</keyword>
<dbReference type="GO" id="GO:0005774">
    <property type="term" value="C:vacuolar membrane"/>
    <property type="evidence" value="ECO:0007669"/>
    <property type="project" value="UniProtKB-SubCell"/>
</dbReference>
<dbReference type="FunFam" id="3.40.50.1820:FF:000003">
    <property type="entry name" value="Dipeptidyl peptidase 4"/>
    <property type="match status" value="1"/>
</dbReference>
<keyword evidence="8" id="KW-0720">Serine protease</keyword>
<keyword evidence="6 13" id="KW-0812">Transmembrane</keyword>
<evidence type="ECO:0000256" key="3">
    <source>
        <dbReference type="ARBA" id="ARBA00022438"/>
    </source>
</evidence>
<dbReference type="SUPFAM" id="SSF53474">
    <property type="entry name" value="alpha/beta-Hydrolases"/>
    <property type="match status" value="1"/>
</dbReference>
<evidence type="ECO:0000256" key="4">
    <source>
        <dbReference type="ARBA" id="ARBA00022554"/>
    </source>
</evidence>
<keyword evidence="7" id="KW-0378">Hydrolase</keyword>
<dbReference type="AlphaFoldDB" id="A0A9Q3CUK3"/>
<evidence type="ECO:0000256" key="5">
    <source>
        <dbReference type="ARBA" id="ARBA00022670"/>
    </source>
</evidence>
<feature type="transmembrane region" description="Helical" evidence="13">
    <location>
        <begin position="188"/>
        <end position="208"/>
    </location>
</feature>
<evidence type="ECO:0000256" key="6">
    <source>
        <dbReference type="ARBA" id="ARBA00022692"/>
    </source>
</evidence>
<evidence type="ECO:0000313" key="17">
    <source>
        <dbReference type="Proteomes" id="UP000765509"/>
    </source>
</evidence>
<dbReference type="SUPFAM" id="SSF82171">
    <property type="entry name" value="DPP6 N-terminal domain-like"/>
    <property type="match status" value="1"/>
</dbReference>
<reference evidence="16" key="1">
    <citation type="submission" date="2021-03" db="EMBL/GenBank/DDBJ databases">
        <title>Draft genome sequence of rust myrtle Austropuccinia psidii MF-1, a brazilian biotype.</title>
        <authorList>
            <person name="Quecine M.C."/>
            <person name="Pachon D.M.R."/>
            <person name="Bonatelli M.L."/>
            <person name="Correr F.H."/>
            <person name="Franceschini L.M."/>
            <person name="Leite T.F."/>
            <person name="Margarido G.R.A."/>
            <person name="Almeida C.A."/>
            <person name="Ferrarezi J.A."/>
            <person name="Labate C.A."/>
        </authorList>
    </citation>
    <scope>NUCLEOTIDE SEQUENCE</scope>
    <source>
        <strain evidence="16">MF-1</strain>
    </source>
</reference>
<evidence type="ECO:0000256" key="10">
    <source>
        <dbReference type="ARBA" id="ARBA00022989"/>
    </source>
</evidence>
<dbReference type="Pfam" id="PF00326">
    <property type="entry name" value="Peptidase_S9"/>
    <property type="match status" value="1"/>
</dbReference>
<comment type="similarity">
    <text evidence="2">Belongs to the peptidase S9B family.</text>
</comment>
<dbReference type="Proteomes" id="UP000765509">
    <property type="component" value="Unassembled WGS sequence"/>
</dbReference>
<proteinExistence type="inferred from homology"/>
<evidence type="ECO:0000256" key="11">
    <source>
        <dbReference type="ARBA" id="ARBA00023136"/>
    </source>
</evidence>
<organism evidence="16 17">
    <name type="scientific">Austropuccinia psidii MF-1</name>
    <dbReference type="NCBI Taxonomy" id="1389203"/>
    <lineage>
        <taxon>Eukaryota</taxon>
        <taxon>Fungi</taxon>
        <taxon>Dikarya</taxon>
        <taxon>Basidiomycota</taxon>
        <taxon>Pucciniomycotina</taxon>
        <taxon>Pucciniomycetes</taxon>
        <taxon>Pucciniales</taxon>
        <taxon>Sphaerophragmiaceae</taxon>
        <taxon>Austropuccinia</taxon>
    </lineage>
</organism>
<evidence type="ECO:0000256" key="1">
    <source>
        <dbReference type="ARBA" id="ARBA00004576"/>
    </source>
</evidence>
<evidence type="ECO:0000313" key="16">
    <source>
        <dbReference type="EMBL" id="MBW0489795.1"/>
    </source>
</evidence>
<dbReference type="PANTHER" id="PTHR11731">
    <property type="entry name" value="PROTEASE FAMILY S9B,C DIPEPTIDYL-PEPTIDASE IV-RELATED"/>
    <property type="match status" value="1"/>
</dbReference>
<feature type="domain" description="Dipeptidylpeptidase IV N-terminal" evidence="15">
    <location>
        <begin position="299"/>
        <end position="705"/>
    </location>
</feature>
<evidence type="ECO:0000256" key="2">
    <source>
        <dbReference type="ARBA" id="ARBA00006150"/>
    </source>
</evidence>
<dbReference type="Pfam" id="PF00930">
    <property type="entry name" value="DPPIV_N"/>
    <property type="match status" value="1"/>
</dbReference>
<sequence>MAHPPVVCGACSALEALFWGHSALSVDFLQDCVPNTWLKELGLKTGSKSVSNLHRHQESSSSSRIFIVIKNLHRHQESSSSSRIFIVIKNLHRHQEFNQGGRHPQLKMDYNPTKNSSNQSKINPELSHKKSFHDISESEIEDDEDFIINKTFSISSSTKPLLPITASTSPPTNNINLLKKINKKFRSFKFIVLCSSSLILLFLISFLLSSSKLKHDFISNSFQVDKKIPLNDIFNGKFSVDRHSIDWLKEAGDGVYYEINLDGIILFDLKTNSTQTLVTSDQLVEPNGNSIHPTSFTVSSDLRYILITSDFRKQWRYSGLSNYWIYDNHSKTLTSLTPQIPSNIPAVSLAKWSPTGHSIVYVFHNDIYLIQSPDQVYSPIRLTNTGTPTIFNGICDWVYEEEVFSSSQAIWWSPDSKKIIWLSLDESKVPTYDLTVYNPTPSTYQINPYPHDLKMKYPKPGYSNPIVSVWVFDLEKYQTTGGSVDQSINELKLKDAFEDEDRIVMEVAWVTDHELILREINRIATREKTGYFDFKSISPPDSMSSVLTGKVVMDIDFVKYDGGWAEPGQFITPINPLDTLHDYAPGYLDVRINSAGFRHIAYFSPPDSNQPVFLTDGQWEVGEAGVAAVDLQKQLVYFVAANPSMERHLYSVQLPNKSQLSKLKTQQQSIPTPTALTSGIGYYSVDFSNLAGFYLLSYQGPKIPWQKLVKVDDPEYNHMLADNQFLNQTLSKFDLPTVHHTSIKNSLQQDMNIKEIRPHNMDLSGKTKYPVLFRVYGGPNSQVASAQFTIDWSYFLASKLNYLIVHVDGRGTGFKGREFRVGVRNQLGKLEATDVSFAARYYAGLKYVDQDRIGVWGWSYGGYLTCKIVESYSKDFSMALAVAPVIDWRFYDTVYTERYMSTPQLNPDGYNQSAVRKTEGFGNLSFSLAHGSADDNVHFMNSAQLLDQLTSTHIHGFQFRLFSDSDHSIATRGAHPELFRWMTDFLISRWGHGLLKGSSSYLPGSSEIDYYS</sequence>
<dbReference type="InterPro" id="IPR050278">
    <property type="entry name" value="Serine_Prot_S9B/DPPIV"/>
</dbReference>
<dbReference type="GO" id="GO:0005886">
    <property type="term" value="C:plasma membrane"/>
    <property type="evidence" value="ECO:0007669"/>
    <property type="project" value="TreeGrafter"/>
</dbReference>
<keyword evidence="10 13" id="KW-1133">Transmembrane helix</keyword>
<dbReference type="PANTHER" id="PTHR11731:SF200">
    <property type="entry name" value="DIPEPTIDYL PEPTIDASE 10, ISOFORM B"/>
    <property type="match status" value="1"/>
</dbReference>
<dbReference type="GO" id="GO:0004177">
    <property type="term" value="F:aminopeptidase activity"/>
    <property type="evidence" value="ECO:0007669"/>
    <property type="project" value="UniProtKB-KW"/>
</dbReference>
<evidence type="ECO:0000259" key="15">
    <source>
        <dbReference type="Pfam" id="PF00930"/>
    </source>
</evidence>
<dbReference type="GO" id="GO:0008239">
    <property type="term" value="F:dipeptidyl-peptidase activity"/>
    <property type="evidence" value="ECO:0007669"/>
    <property type="project" value="TreeGrafter"/>
</dbReference>
<keyword evidence="3" id="KW-0031">Aminopeptidase</keyword>
<keyword evidence="12" id="KW-0325">Glycoprotein</keyword>
<dbReference type="GO" id="GO:0004252">
    <property type="term" value="F:serine-type endopeptidase activity"/>
    <property type="evidence" value="ECO:0007669"/>
    <property type="project" value="InterPro"/>
</dbReference>
<dbReference type="InterPro" id="IPR002469">
    <property type="entry name" value="Peptidase_S9B_N"/>
</dbReference>
<dbReference type="Gene3D" id="2.140.10.30">
    <property type="entry name" value="Dipeptidylpeptidase IV, N-terminal domain"/>
    <property type="match status" value="1"/>
</dbReference>
<comment type="subcellular location">
    <subcellularLocation>
        <location evidence="1">Vacuole membrane</location>
        <topology evidence="1">Single-pass type II membrane protein</topology>
    </subcellularLocation>
</comment>
<keyword evidence="5" id="KW-0645">Protease</keyword>
<dbReference type="InterPro" id="IPR001375">
    <property type="entry name" value="Peptidase_S9_cat"/>
</dbReference>
<evidence type="ECO:0008006" key="18">
    <source>
        <dbReference type="Google" id="ProtNLM"/>
    </source>
</evidence>
<evidence type="ECO:0000256" key="12">
    <source>
        <dbReference type="ARBA" id="ARBA00023180"/>
    </source>
</evidence>
<keyword evidence="4" id="KW-0926">Vacuole</keyword>
<dbReference type="Gene3D" id="3.40.50.1820">
    <property type="entry name" value="alpha/beta hydrolase"/>
    <property type="match status" value="1"/>
</dbReference>
<gene>
    <name evidence="16" type="ORF">O181_029510</name>
</gene>
<keyword evidence="17" id="KW-1185">Reference proteome</keyword>
<accession>A0A9Q3CUK3</accession>
<protein>
    <recommendedName>
        <fullName evidence="18">Dipeptidyl-aminopeptidase B</fullName>
    </recommendedName>
</protein>
<dbReference type="InterPro" id="IPR029058">
    <property type="entry name" value="AB_hydrolase_fold"/>
</dbReference>
<dbReference type="EMBL" id="AVOT02010261">
    <property type="protein sequence ID" value="MBW0489795.1"/>
    <property type="molecule type" value="Genomic_DNA"/>
</dbReference>
<evidence type="ECO:0000256" key="9">
    <source>
        <dbReference type="ARBA" id="ARBA00022968"/>
    </source>
</evidence>
<evidence type="ECO:0000256" key="7">
    <source>
        <dbReference type="ARBA" id="ARBA00022801"/>
    </source>
</evidence>
<evidence type="ECO:0000256" key="8">
    <source>
        <dbReference type="ARBA" id="ARBA00022825"/>
    </source>
</evidence>
<evidence type="ECO:0000256" key="13">
    <source>
        <dbReference type="SAM" id="Phobius"/>
    </source>
</evidence>
<comment type="caution">
    <text evidence="16">The sequence shown here is derived from an EMBL/GenBank/DDBJ whole genome shotgun (WGS) entry which is preliminary data.</text>
</comment>
<keyword evidence="9" id="KW-0735">Signal-anchor</keyword>
<feature type="domain" description="Peptidase S9 prolyl oligopeptidase catalytic" evidence="14">
    <location>
        <begin position="791"/>
        <end position="987"/>
    </location>
</feature>
<dbReference type="PROSITE" id="PS00708">
    <property type="entry name" value="PRO_ENDOPEP_SER"/>
    <property type="match status" value="1"/>
</dbReference>